<dbReference type="EMBL" id="QGNW01000050">
    <property type="protein sequence ID" value="RVX06593.1"/>
    <property type="molecule type" value="Genomic_DNA"/>
</dbReference>
<name>A0A438JCB2_VITVI</name>
<comment type="caution">
    <text evidence="1">The sequence shown here is derived from an EMBL/GenBank/DDBJ whole genome shotgun (WGS) entry which is preliminary data.</text>
</comment>
<gene>
    <name evidence="1" type="primary">POLX_531</name>
    <name evidence="1" type="ORF">CK203_029539</name>
</gene>
<organism evidence="1 2">
    <name type="scientific">Vitis vinifera</name>
    <name type="common">Grape</name>
    <dbReference type="NCBI Taxonomy" id="29760"/>
    <lineage>
        <taxon>Eukaryota</taxon>
        <taxon>Viridiplantae</taxon>
        <taxon>Streptophyta</taxon>
        <taxon>Embryophyta</taxon>
        <taxon>Tracheophyta</taxon>
        <taxon>Spermatophyta</taxon>
        <taxon>Magnoliopsida</taxon>
        <taxon>eudicotyledons</taxon>
        <taxon>Gunneridae</taxon>
        <taxon>Pentapetalae</taxon>
        <taxon>rosids</taxon>
        <taxon>Vitales</taxon>
        <taxon>Vitaceae</taxon>
        <taxon>Viteae</taxon>
        <taxon>Vitis</taxon>
    </lineage>
</organism>
<sequence>MALNKLLDSGTRSLTILCIELGSRDVKLIIVAMLKAIVQTVCNEDLGAAKQILGMRIIRNKANGTLKLSQSEYVKKVLSRFNMNEAKPVSTPLAIGSLMYAMVCTRPDIAHVVGVVSRFMSRPRKQHWEAVKWILRYLKGSLDTCLCFTGASLKLQGYVDADFAGDIDSRKSTTRFVFTLGGTAISWTSNLQKIVTLSTTEAEYVAATEAGKEMIWLHGFLDELGKKQEMGILHSDSQSAIFLAKNSAFHSKSKHIQTKYHFIRYLVEDKLVILEKICGSKNPADMLTKGVTIEKLKLCAASIGLIA</sequence>
<dbReference type="AlphaFoldDB" id="A0A438JCB2"/>
<dbReference type="Proteomes" id="UP000288805">
    <property type="component" value="Unassembled WGS sequence"/>
</dbReference>
<dbReference type="InterPro" id="IPR043502">
    <property type="entry name" value="DNA/RNA_pol_sf"/>
</dbReference>
<reference evidence="1 2" key="1">
    <citation type="journal article" date="2018" name="PLoS Genet.">
        <title>Population sequencing reveals clonal diversity and ancestral inbreeding in the grapevine cultivar Chardonnay.</title>
        <authorList>
            <person name="Roach M.J."/>
            <person name="Johnson D.L."/>
            <person name="Bohlmann J."/>
            <person name="van Vuuren H.J."/>
            <person name="Jones S.J."/>
            <person name="Pretorius I.S."/>
            <person name="Schmidt S.A."/>
            <person name="Borneman A.R."/>
        </authorList>
    </citation>
    <scope>NUCLEOTIDE SEQUENCE [LARGE SCALE GENOMIC DNA]</scope>
    <source>
        <strain evidence="2">cv. Chardonnay</strain>
        <tissue evidence="1">Leaf</tissue>
    </source>
</reference>
<accession>A0A438JCB2</accession>
<dbReference type="SUPFAM" id="SSF56672">
    <property type="entry name" value="DNA/RNA polymerases"/>
    <property type="match status" value="1"/>
</dbReference>
<dbReference type="CDD" id="cd09272">
    <property type="entry name" value="RNase_HI_RT_Ty1"/>
    <property type="match status" value="1"/>
</dbReference>
<dbReference type="PANTHER" id="PTHR11439:SF467">
    <property type="entry name" value="INTEGRASE CATALYTIC DOMAIN-CONTAINING PROTEIN"/>
    <property type="match status" value="1"/>
</dbReference>
<evidence type="ECO:0000313" key="2">
    <source>
        <dbReference type="Proteomes" id="UP000288805"/>
    </source>
</evidence>
<proteinExistence type="predicted"/>
<dbReference type="PANTHER" id="PTHR11439">
    <property type="entry name" value="GAG-POL-RELATED RETROTRANSPOSON"/>
    <property type="match status" value="1"/>
</dbReference>
<protein>
    <submittedName>
        <fullName evidence="1">Retrovirus-related Pol polyprotein from transposon TNT 1-94</fullName>
    </submittedName>
</protein>
<evidence type="ECO:0000313" key="1">
    <source>
        <dbReference type="EMBL" id="RVX06593.1"/>
    </source>
</evidence>